<dbReference type="EMBL" id="LHXQ01000005">
    <property type="protein sequence ID" value="KXA95396.1"/>
    <property type="molecule type" value="Genomic_DNA"/>
</dbReference>
<dbReference type="SUPFAM" id="SSF54909">
    <property type="entry name" value="Dimeric alpha+beta barrel"/>
    <property type="match status" value="1"/>
</dbReference>
<gene>
    <name evidence="2" type="ORF">AKJ36_00670</name>
</gene>
<organism evidence="2 3">
    <name type="scientific">candidate division MSBL1 archaeon SCGC-AAA259I07</name>
    <dbReference type="NCBI Taxonomy" id="1698266"/>
    <lineage>
        <taxon>Archaea</taxon>
        <taxon>Methanobacteriati</taxon>
        <taxon>Methanobacteriota</taxon>
        <taxon>candidate division MSBL1</taxon>
    </lineage>
</organism>
<evidence type="ECO:0000313" key="2">
    <source>
        <dbReference type="EMBL" id="KXA95396.1"/>
    </source>
</evidence>
<sequence length="85" mass="9342">MPEAVVLIAAESRILARVKPSPEDILEKVSQLEGVQKAAVITGPYDIAAWVEADSMDKITQTLIEKIRSIEGVKKTVTHMVIRSK</sequence>
<proteinExistence type="predicted"/>
<dbReference type="Pfam" id="PF01037">
    <property type="entry name" value="AsnC_trans_reg"/>
    <property type="match status" value="1"/>
</dbReference>
<comment type="caution">
    <text evidence="2">The sequence shown here is derived from an EMBL/GenBank/DDBJ whole genome shotgun (WGS) entry which is preliminary data.</text>
</comment>
<keyword evidence="3" id="KW-1185">Reference proteome</keyword>
<dbReference type="AlphaFoldDB" id="A0A133UMQ6"/>
<evidence type="ECO:0000313" key="3">
    <source>
        <dbReference type="Proteomes" id="UP000070155"/>
    </source>
</evidence>
<dbReference type="Gene3D" id="3.30.70.920">
    <property type="match status" value="1"/>
</dbReference>
<name>A0A133UMQ6_9EURY</name>
<dbReference type="InterPro" id="IPR011008">
    <property type="entry name" value="Dimeric_a/b-barrel"/>
</dbReference>
<feature type="domain" description="Transcription regulator AsnC/Lrp ligand binding" evidence="1">
    <location>
        <begin position="17"/>
        <end position="83"/>
    </location>
</feature>
<reference evidence="2 3" key="1">
    <citation type="journal article" date="2016" name="Sci. Rep.">
        <title>Metabolic traits of an uncultured archaeal lineage -MSBL1- from brine pools of the Red Sea.</title>
        <authorList>
            <person name="Mwirichia R."/>
            <person name="Alam I."/>
            <person name="Rashid M."/>
            <person name="Vinu M."/>
            <person name="Ba-Alawi W."/>
            <person name="Anthony Kamau A."/>
            <person name="Kamanda Ngugi D."/>
            <person name="Goker M."/>
            <person name="Klenk H.P."/>
            <person name="Bajic V."/>
            <person name="Stingl U."/>
        </authorList>
    </citation>
    <scope>NUCLEOTIDE SEQUENCE [LARGE SCALE GENOMIC DNA]</scope>
    <source>
        <strain evidence="2">SCGC-AAA259I07</strain>
    </source>
</reference>
<accession>A0A133UMQ6</accession>
<dbReference type="InterPro" id="IPR019887">
    <property type="entry name" value="Tscrpt_reg_AsnC/Lrp_C"/>
</dbReference>
<dbReference type="Proteomes" id="UP000070155">
    <property type="component" value="Unassembled WGS sequence"/>
</dbReference>
<evidence type="ECO:0000259" key="1">
    <source>
        <dbReference type="Pfam" id="PF01037"/>
    </source>
</evidence>
<protein>
    <recommendedName>
        <fullName evidence="1">Transcription regulator AsnC/Lrp ligand binding domain-containing protein</fullName>
    </recommendedName>
</protein>